<protein>
    <submittedName>
        <fullName evidence="1">Uncharacterized protein</fullName>
    </submittedName>
</protein>
<name>A0A5P8E7G9_9BACT</name>
<dbReference type="EMBL" id="CP033459">
    <property type="protein sequence ID" value="QFQ12830.1"/>
    <property type="molecule type" value="Genomic_DNA"/>
</dbReference>
<dbReference type="AlphaFoldDB" id="A0A5P8E7G9"/>
<sequence>MNTMADTHDMEQTNLIAVGSNALKSFLEHKGDELMKIGIHVIFIDTDDEDANDDVLDELIAVQNQRNILFAFLNSWKVKKDIGAVMCMWGVDEGTPADDVSNLRYVFMLPFNFEDYSMKTVYEVRQLCRNLKGSYIDCEERMQKSLEMPLLDFINDLYDEIFNQILKSS</sequence>
<keyword evidence="2" id="KW-1185">Reference proteome</keyword>
<organism evidence="1 2">
    <name type="scientific">Pseudoprevotella muciniphila</name>
    <dbReference type="NCBI Taxonomy" id="2133944"/>
    <lineage>
        <taxon>Bacteria</taxon>
        <taxon>Pseudomonadati</taxon>
        <taxon>Bacteroidota</taxon>
        <taxon>Bacteroidia</taxon>
        <taxon>Bacteroidales</taxon>
        <taxon>Prevotellaceae</taxon>
        <taxon>Pseudoprevotella</taxon>
    </lineage>
</organism>
<accession>A0A5P8E7G9</accession>
<gene>
    <name evidence="1" type="ORF">C7Y71_007250</name>
</gene>
<dbReference type="Proteomes" id="UP000249375">
    <property type="component" value="Chromosome"/>
</dbReference>
<evidence type="ECO:0000313" key="1">
    <source>
        <dbReference type="EMBL" id="QFQ12830.1"/>
    </source>
</evidence>
<dbReference type="KEGG" id="alq:C7Y71_007250"/>
<proteinExistence type="predicted"/>
<evidence type="ECO:0000313" key="2">
    <source>
        <dbReference type="Proteomes" id="UP000249375"/>
    </source>
</evidence>
<reference evidence="1 2" key="1">
    <citation type="submission" date="2018-11" db="EMBL/GenBank/DDBJ databases">
        <authorList>
            <person name="Na S.W."/>
            <person name="Baik M."/>
        </authorList>
    </citation>
    <scope>NUCLEOTIDE SEQUENCE [LARGE SCALE GENOMIC DNA]</scope>
    <source>
        <strain evidence="1 2">E39</strain>
    </source>
</reference>